<proteinExistence type="predicted"/>
<dbReference type="GO" id="GO:0003677">
    <property type="term" value="F:DNA binding"/>
    <property type="evidence" value="ECO:0007669"/>
    <property type="project" value="InterPro"/>
</dbReference>
<keyword evidence="4" id="KW-1185">Reference proteome</keyword>
<dbReference type="GO" id="GO:0004803">
    <property type="term" value="F:transposase activity"/>
    <property type="evidence" value="ECO:0007669"/>
    <property type="project" value="InterPro"/>
</dbReference>
<dbReference type="InterPro" id="IPR002559">
    <property type="entry name" value="Transposase_11"/>
</dbReference>
<reference evidence="3 4" key="1">
    <citation type="submission" date="2018-10" db="EMBL/GenBank/DDBJ databases">
        <title>Rhodobacter sp . BO-81.</title>
        <authorList>
            <person name="Im W.T."/>
        </authorList>
    </citation>
    <scope>NUCLEOTIDE SEQUENCE [LARGE SCALE GENOMIC DNA]</scope>
    <source>
        <strain evidence="3 4">BO-81</strain>
    </source>
</reference>
<gene>
    <name evidence="3" type="ORF">DYS74_15810</name>
</gene>
<dbReference type="GO" id="GO:0006313">
    <property type="term" value="P:DNA transposition"/>
    <property type="evidence" value="ECO:0007669"/>
    <property type="project" value="InterPro"/>
</dbReference>
<evidence type="ECO:0000259" key="2">
    <source>
        <dbReference type="Pfam" id="PF01609"/>
    </source>
</evidence>
<evidence type="ECO:0000256" key="1">
    <source>
        <dbReference type="SAM" id="MobiDB-lite"/>
    </source>
</evidence>
<evidence type="ECO:0000313" key="4">
    <source>
        <dbReference type="Proteomes" id="UP000279673"/>
    </source>
</evidence>
<accession>A0A421BKK6</accession>
<dbReference type="Pfam" id="PF01609">
    <property type="entry name" value="DDE_Tnp_1"/>
    <property type="match status" value="1"/>
</dbReference>
<feature type="region of interest" description="Disordered" evidence="1">
    <location>
        <begin position="38"/>
        <end position="63"/>
    </location>
</feature>
<feature type="domain" description="Transposase IS4-like" evidence="2">
    <location>
        <begin position="7"/>
        <end position="60"/>
    </location>
</feature>
<sequence length="63" mass="7254">MFCADGEWLTRKHGPSRRRQRRKVHIALDTKTGNIRAVDSTSSRHGDSPFLPALLEQIPETRR</sequence>
<organism evidence="3 4">
    <name type="scientific">Paenirhodobacter hankyongi</name>
    <dbReference type="NCBI Taxonomy" id="2294033"/>
    <lineage>
        <taxon>Bacteria</taxon>
        <taxon>Pseudomonadati</taxon>
        <taxon>Pseudomonadota</taxon>
        <taxon>Alphaproteobacteria</taxon>
        <taxon>Rhodobacterales</taxon>
        <taxon>Rhodobacter group</taxon>
        <taxon>Paenirhodobacter</taxon>
    </lineage>
</organism>
<comment type="caution">
    <text evidence="3">The sequence shown here is derived from an EMBL/GenBank/DDBJ whole genome shotgun (WGS) entry which is preliminary data.</text>
</comment>
<dbReference type="AlphaFoldDB" id="A0A421BKK6"/>
<protein>
    <recommendedName>
        <fullName evidence="2">Transposase IS4-like domain-containing protein</fullName>
    </recommendedName>
</protein>
<dbReference type="Proteomes" id="UP000279673">
    <property type="component" value="Unassembled WGS sequence"/>
</dbReference>
<name>A0A421BKK6_9RHOB</name>
<dbReference type="EMBL" id="RCHI01000018">
    <property type="protein sequence ID" value="RLL62936.1"/>
    <property type="molecule type" value="Genomic_DNA"/>
</dbReference>
<evidence type="ECO:0000313" key="3">
    <source>
        <dbReference type="EMBL" id="RLL62936.1"/>
    </source>
</evidence>